<proteinExistence type="predicted"/>
<dbReference type="Pfam" id="PF02613">
    <property type="entry name" value="Nitrate_red_del"/>
    <property type="match status" value="1"/>
</dbReference>
<dbReference type="PANTHER" id="PTHR43680:SF2">
    <property type="entry name" value="NITRATE REDUCTASE MOLYBDENUM COFACTOR ASSEMBLY CHAPERONE NARJ"/>
    <property type="match status" value="1"/>
</dbReference>
<protein>
    <submittedName>
        <fullName evidence="2">Nitrate reductase molybdenum cofactor assembly chaperone</fullName>
    </submittedName>
</protein>
<dbReference type="SUPFAM" id="SSF89155">
    <property type="entry name" value="TorD-like"/>
    <property type="match status" value="1"/>
</dbReference>
<dbReference type="EMBL" id="SSOB01000027">
    <property type="protein sequence ID" value="THF76066.1"/>
    <property type="molecule type" value="Genomic_DNA"/>
</dbReference>
<dbReference type="Proteomes" id="UP000310636">
    <property type="component" value="Unassembled WGS sequence"/>
</dbReference>
<dbReference type="GO" id="GO:0042128">
    <property type="term" value="P:nitrate assimilation"/>
    <property type="evidence" value="ECO:0007669"/>
    <property type="project" value="UniProtKB-KW"/>
</dbReference>
<reference evidence="2 3" key="1">
    <citation type="submission" date="2019-04" db="EMBL/GenBank/DDBJ databases">
        <title>Cohnella sp. nov. isolated from preserved vegetables.</title>
        <authorList>
            <person name="Lin S.-Y."/>
            <person name="Hung M.-H."/>
            <person name="Young C.-C."/>
        </authorList>
    </citation>
    <scope>NUCLEOTIDE SEQUENCE [LARGE SCALE GENOMIC DNA]</scope>
    <source>
        <strain evidence="2 3">CC-MHH1044</strain>
    </source>
</reference>
<evidence type="ECO:0000256" key="1">
    <source>
        <dbReference type="ARBA" id="ARBA00023063"/>
    </source>
</evidence>
<gene>
    <name evidence="2" type="primary">narJ</name>
    <name evidence="2" type="ORF">E6C55_20005</name>
</gene>
<dbReference type="InterPro" id="IPR003765">
    <property type="entry name" value="NO3_reductase_chaperone_NarJ"/>
</dbReference>
<dbReference type="InterPro" id="IPR020945">
    <property type="entry name" value="DMSO/NO3_reduct_chaperone"/>
</dbReference>
<dbReference type="OrthoDB" id="5296272at2"/>
<evidence type="ECO:0000313" key="2">
    <source>
        <dbReference type="EMBL" id="THF76066.1"/>
    </source>
</evidence>
<dbReference type="Gene3D" id="1.10.3480.10">
    <property type="entry name" value="TorD-like"/>
    <property type="match status" value="1"/>
</dbReference>
<keyword evidence="3" id="KW-1185">Reference proteome</keyword>
<dbReference type="PANTHER" id="PTHR43680">
    <property type="entry name" value="NITRATE REDUCTASE MOLYBDENUM COFACTOR ASSEMBLY CHAPERONE"/>
    <property type="match status" value="1"/>
</dbReference>
<sequence length="190" mass="21386">MRLDIATIQRLYGIVSVLLQYPDEEWRRRLSDLREEAEELADAEDRETITDFLDLAERTEEREWQDRYVRTFDFGKKSNLYATYSEHGEDRERGTALLSLKRLYQEAGFELETTELPDYLPLMLEFASAAPWGAAVGALSGVKPAIGSIHNELAGTNSPYAPPVGLLLRLVPDRPAEPEPAEASMGGGQR</sequence>
<name>A0A4S4BML2_9BACL</name>
<accession>A0A4S4BML2</accession>
<organism evidence="2 3">
    <name type="scientific">Cohnella fermenti</name>
    <dbReference type="NCBI Taxonomy" id="2565925"/>
    <lineage>
        <taxon>Bacteria</taxon>
        <taxon>Bacillati</taxon>
        <taxon>Bacillota</taxon>
        <taxon>Bacilli</taxon>
        <taxon>Bacillales</taxon>
        <taxon>Paenibacillaceae</taxon>
        <taxon>Cohnella</taxon>
    </lineage>
</organism>
<dbReference type="AlphaFoldDB" id="A0A4S4BML2"/>
<evidence type="ECO:0000313" key="3">
    <source>
        <dbReference type="Proteomes" id="UP000310636"/>
    </source>
</evidence>
<keyword evidence="1" id="KW-0534">Nitrate assimilation</keyword>
<dbReference type="GO" id="GO:0051131">
    <property type="term" value="P:chaperone-mediated protein complex assembly"/>
    <property type="evidence" value="ECO:0007669"/>
    <property type="project" value="InterPro"/>
</dbReference>
<dbReference type="GO" id="GO:0016530">
    <property type="term" value="F:metallochaperone activity"/>
    <property type="evidence" value="ECO:0007669"/>
    <property type="project" value="TreeGrafter"/>
</dbReference>
<comment type="caution">
    <text evidence="2">The sequence shown here is derived from an EMBL/GenBank/DDBJ whole genome shotgun (WGS) entry which is preliminary data.</text>
</comment>
<dbReference type="GO" id="GO:0051082">
    <property type="term" value="F:unfolded protein binding"/>
    <property type="evidence" value="ECO:0007669"/>
    <property type="project" value="InterPro"/>
</dbReference>
<dbReference type="InterPro" id="IPR036411">
    <property type="entry name" value="TorD-like_sf"/>
</dbReference>
<dbReference type="NCBIfam" id="TIGR00684">
    <property type="entry name" value="narJ"/>
    <property type="match status" value="1"/>
</dbReference>